<dbReference type="Proteomes" id="UP000030746">
    <property type="component" value="Unassembled WGS sequence"/>
</dbReference>
<proteinExistence type="predicted"/>
<evidence type="ECO:0000313" key="1">
    <source>
        <dbReference type="EMBL" id="ESO94919.1"/>
    </source>
</evidence>
<name>V4C0G3_LOTGI</name>
<dbReference type="KEGG" id="lgi:LOTGIDRAFT_175288"/>
<dbReference type="RefSeq" id="XP_009054400.1">
    <property type="nucleotide sequence ID" value="XM_009056152.1"/>
</dbReference>
<reference evidence="1 2" key="1">
    <citation type="journal article" date="2013" name="Nature">
        <title>Insights into bilaterian evolution from three spiralian genomes.</title>
        <authorList>
            <person name="Simakov O."/>
            <person name="Marletaz F."/>
            <person name="Cho S.J."/>
            <person name="Edsinger-Gonzales E."/>
            <person name="Havlak P."/>
            <person name="Hellsten U."/>
            <person name="Kuo D.H."/>
            <person name="Larsson T."/>
            <person name="Lv J."/>
            <person name="Arendt D."/>
            <person name="Savage R."/>
            <person name="Osoegawa K."/>
            <person name="de Jong P."/>
            <person name="Grimwood J."/>
            <person name="Chapman J.A."/>
            <person name="Shapiro H."/>
            <person name="Aerts A."/>
            <person name="Otillar R.P."/>
            <person name="Terry A.Y."/>
            <person name="Boore J.L."/>
            <person name="Grigoriev I.V."/>
            <person name="Lindberg D.R."/>
            <person name="Seaver E.C."/>
            <person name="Weisblat D.A."/>
            <person name="Putnam N.H."/>
            <person name="Rokhsar D.S."/>
        </authorList>
    </citation>
    <scope>NUCLEOTIDE SEQUENCE [LARGE SCALE GENOMIC DNA]</scope>
</reference>
<dbReference type="CTD" id="20243123"/>
<dbReference type="HOGENOM" id="CLU_2075813_0_0_1"/>
<protein>
    <submittedName>
        <fullName evidence="1">Uncharacterized protein</fullName>
    </submittedName>
</protein>
<accession>V4C0G3</accession>
<keyword evidence="2" id="KW-1185">Reference proteome</keyword>
<dbReference type="AlphaFoldDB" id="V4C0G3"/>
<organism evidence="1 2">
    <name type="scientific">Lottia gigantea</name>
    <name type="common">Giant owl limpet</name>
    <dbReference type="NCBI Taxonomy" id="225164"/>
    <lineage>
        <taxon>Eukaryota</taxon>
        <taxon>Metazoa</taxon>
        <taxon>Spiralia</taxon>
        <taxon>Lophotrochozoa</taxon>
        <taxon>Mollusca</taxon>
        <taxon>Gastropoda</taxon>
        <taxon>Patellogastropoda</taxon>
        <taxon>Lottioidea</taxon>
        <taxon>Lottiidae</taxon>
        <taxon>Lottia</taxon>
    </lineage>
</organism>
<dbReference type="EMBL" id="KB201721">
    <property type="protein sequence ID" value="ESO94919.1"/>
    <property type="molecule type" value="Genomic_DNA"/>
</dbReference>
<evidence type="ECO:0000313" key="2">
    <source>
        <dbReference type="Proteomes" id="UP000030746"/>
    </source>
</evidence>
<gene>
    <name evidence="1" type="ORF">LOTGIDRAFT_175288</name>
</gene>
<sequence>MEKDSSRLDVTVNRCATDCGSKNKVAGLWLQQDIRSIRLWWSTNVPKATLGTKLAVGGNSIAVFTIGFDIHHLQLDDQHSTVLTDRASLYRSQVLMVRKGKSSGNLPTRNSTATIGVF</sequence>
<dbReference type="GeneID" id="20243123"/>